<dbReference type="Proteomes" id="UP000789920">
    <property type="component" value="Unassembled WGS sequence"/>
</dbReference>
<evidence type="ECO:0000313" key="1">
    <source>
        <dbReference type="EMBL" id="CAG8819554.1"/>
    </source>
</evidence>
<evidence type="ECO:0000313" key="2">
    <source>
        <dbReference type="Proteomes" id="UP000789920"/>
    </source>
</evidence>
<reference evidence="1" key="1">
    <citation type="submission" date="2021-06" db="EMBL/GenBank/DDBJ databases">
        <authorList>
            <person name="Kallberg Y."/>
            <person name="Tangrot J."/>
            <person name="Rosling A."/>
        </authorList>
    </citation>
    <scope>NUCLEOTIDE SEQUENCE</scope>
    <source>
        <strain evidence="1">MA461A</strain>
    </source>
</reference>
<proteinExistence type="predicted"/>
<sequence length="120" mass="14161">KEERELEYQTTRVPKCSFCLQQHWRCKEKKYTNSFNEISENISYICGQFEVTGFVHSKCQCDYFDLSLICEYCDTNCIRSYARWGDGYLSSDIIGLFEFGTYRFLEGSDNNNTSEDINEL</sequence>
<name>A0ACA9S019_9GLOM</name>
<comment type="caution">
    <text evidence="1">The sequence shown here is derived from an EMBL/GenBank/DDBJ whole genome shotgun (WGS) entry which is preliminary data.</text>
</comment>
<protein>
    <submittedName>
        <fullName evidence="1">13899_t:CDS:1</fullName>
    </submittedName>
</protein>
<dbReference type="EMBL" id="CAJVQC010082457">
    <property type="protein sequence ID" value="CAG8819554.1"/>
    <property type="molecule type" value="Genomic_DNA"/>
</dbReference>
<gene>
    <name evidence="1" type="ORF">RPERSI_LOCUS25158</name>
</gene>
<keyword evidence="2" id="KW-1185">Reference proteome</keyword>
<organism evidence="1 2">
    <name type="scientific">Racocetra persica</name>
    <dbReference type="NCBI Taxonomy" id="160502"/>
    <lineage>
        <taxon>Eukaryota</taxon>
        <taxon>Fungi</taxon>
        <taxon>Fungi incertae sedis</taxon>
        <taxon>Mucoromycota</taxon>
        <taxon>Glomeromycotina</taxon>
        <taxon>Glomeromycetes</taxon>
        <taxon>Diversisporales</taxon>
        <taxon>Gigasporaceae</taxon>
        <taxon>Racocetra</taxon>
    </lineage>
</organism>
<accession>A0ACA9S019</accession>
<feature type="non-terminal residue" evidence="1">
    <location>
        <position position="1"/>
    </location>
</feature>